<keyword evidence="14 16" id="KW-0472">Membrane</keyword>
<dbReference type="InterPro" id="IPR032630">
    <property type="entry name" value="P_typ_ATPase_c"/>
</dbReference>
<gene>
    <name evidence="20" type="primary">ATP9B</name>
</gene>
<dbReference type="Pfam" id="PF00702">
    <property type="entry name" value="Hydrolase"/>
    <property type="match status" value="1"/>
</dbReference>
<evidence type="ECO:0000313" key="19">
    <source>
        <dbReference type="Proteomes" id="UP001652580"/>
    </source>
</evidence>
<keyword evidence="9 16" id="KW-0460">Magnesium</keyword>
<evidence type="ECO:0000256" key="11">
    <source>
        <dbReference type="ARBA" id="ARBA00022989"/>
    </source>
</evidence>
<evidence type="ECO:0000259" key="18">
    <source>
        <dbReference type="Pfam" id="PF16212"/>
    </source>
</evidence>
<dbReference type="SUPFAM" id="SSF81660">
    <property type="entry name" value="Metal cation-transporting ATPase, ATP-binding domain N"/>
    <property type="match status" value="1"/>
</dbReference>
<evidence type="ECO:0000256" key="16">
    <source>
        <dbReference type="RuleBase" id="RU362033"/>
    </source>
</evidence>
<reference evidence="20" key="1">
    <citation type="submission" date="2025-08" db="UniProtKB">
        <authorList>
            <consortium name="RefSeq"/>
        </authorList>
    </citation>
    <scope>IDENTIFICATION</scope>
</reference>
<dbReference type="SFLD" id="SFLDG00002">
    <property type="entry name" value="C1.7:_P-type_atpase_like"/>
    <property type="match status" value="1"/>
</dbReference>
<evidence type="ECO:0000313" key="20">
    <source>
        <dbReference type="RefSeq" id="XP_057382439.1"/>
    </source>
</evidence>
<protein>
    <recommendedName>
        <fullName evidence="16">Phospholipid-transporting ATPase</fullName>
        <ecNumber evidence="16">7.6.2.1</ecNumber>
    </recommendedName>
</protein>
<dbReference type="SUPFAM" id="SSF81665">
    <property type="entry name" value="Calcium ATPase, transmembrane domain M"/>
    <property type="match status" value="1"/>
</dbReference>
<dbReference type="InterPro" id="IPR001757">
    <property type="entry name" value="P_typ_ATPase"/>
</dbReference>
<dbReference type="Gene3D" id="3.40.50.1000">
    <property type="entry name" value="HAD superfamily/HAD-like"/>
    <property type="match status" value="2"/>
</dbReference>
<feature type="transmembrane region" description="Helical" evidence="16">
    <location>
        <begin position="789"/>
        <end position="810"/>
    </location>
</feature>
<dbReference type="InterPro" id="IPR006539">
    <property type="entry name" value="P-type_ATPase_IV"/>
</dbReference>
<feature type="domain" description="P-type ATPase C-terminal" evidence="18">
    <location>
        <begin position="651"/>
        <end position="878"/>
    </location>
</feature>
<dbReference type="Gene3D" id="3.40.1110.10">
    <property type="entry name" value="Calcium-transporting ATPase, cytoplasmic domain N"/>
    <property type="match status" value="2"/>
</dbReference>
<dbReference type="InterPro" id="IPR044492">
    <property type="entry name" value="P_typ_ATPase_HD_dom"/>
</dbReference>
<dbReference type="Gene3D" id="2.70.150.10">
    <property type="entry name" value="Calcium-transporting ATPase, cytoplasmic transduction domain A"/>
    <property type="match status" value="1"/>
</dbReference>
<feature type="transmembrane region" description="Helical" evidence="16">
    <location>
        <begin position="685"/>
        <end position="707"/>
    </location>
</feature>
<dbReference type="PANTHER" id="PTHR24092">
    <property type="entry name" value="PROBABLE PHOSPHOLIPID-TRANSPORTING ATPASE"/>
    <property type="match status" value="1"/>
</dbReference>
<feature type="transmembrane region" description="Helical" evidence="16">
    <location>
        <begin position="843"/>
        <end position="869"/>
    </location>
</feature>
<keyword evidence="4" id="KW-0813">Transport</keyword>
<evidence type="ECO:0000256" key="9">
    <source>
        <dbReference type="ARBA" id="ARBA00022842"/>
    </source>
</evidence>
<evidence type="ECO:0000256" key="5">
    <source>
        <dbReference type="ARBA" id="ARBA00022692"/>
    </source>
</evidence>
<comment type="cofactor">
    <cofactor evidence="1">
        <name>Mg(2+)</name>
        <dbReference type="ChEBI" id="CHEBI:18420"/>
    </cofactor>
</comment>
<evidence type="ECO:0000256" key="12">
    <source>
        <dbReference type="ARBA" id="ARBA00023034"/>
    </source>
</evidence>
<feature type="transmembrane region" description="Helical" evidence="16">
    <location>
        <begin position="159"/>
        <end position="179"/>
    </location>
</feature>
<organism evidence="19 20">
    <name type="scientific">Balaenoptera acutorostrata</name>
    <name type="common">Common minke whale</name>
    <name type="synonym">Balaena rostrata</name>
    <dbReference type="NCBI Taxonomy" id="9767"/>
    <lineage>
        <taxon>Eukaryota</taxon>
        <taxon>Metazoa</taxon>
        <taxon>Chordata</taxon>
        <taxon>Craniata</taxon>
        <taxon>Vertebrata</taxon>
        <taxon>Euteleostomi</taxon>
        <taxon>Mammalia</taxon>
        <taxon>Eutheria</taxon>
        <taxon>Laurasiatheria</taxon>
        <taxon>Artiodactyla</taxon>
        <taxon>Whippomorpha</taxon>
        <taxon>Cetacea</taxon>
        <taxon>Mysticeti</taxon>
        <taxon>Balaenopteridae</taxon>
        <taxon>Balaenoptera</taxon>
    </lineage>
</organism>
<dbReference type="InterPro" id="IPR023299">
    <property type="entry name" value="ATPase_P-typ_cyto_dom_N"/>
</dbReference>
<name>A0ABM3RY07_BALAC</name>
<feature type="transmembrane region" description="Helical" evidence="16">
    <location>
        <begin position="817"/>
        <end position="837"/>
    </location>
</feature>
<feature type="transmembrane region" description="Helical" evidence="16">
    <location>
        <begin position="713"/>
        <end position="733"/>
    </location>
</feature>
<dbReference type="InterPro" id="IPR023214">
    <property type="entry name" value="HAD_sf"/>
</dbReference>
<evidence type="ECO:0000256" key="4">
    <source>
        <dbReference type="ARBA" id="ARBA00022448"/>
    </source>
</evidence>
<comment type="similarity">
    <text evidence="3 16">Belongs to the cation transport ATPase (P-type) (TC 3.A.3) family. Type IV subfamily.</text>
</comment>
<keyword evidence="19" id="KW-1185">Reference proteome</keyword>
<keyword evidence="12" id="KW-0333">Golgi apparatus</keyword>
<feature type="transmembrane region" description="Helical" evidence="16">
    <location>
        <begin position="134"/>
        <end position="153"/>
    </location>
</feature>
<dbReference type="Pfam" id="PF16212">
    <property type="entry name" value="PhoLip_ATPase_C"/>
    <property type="match status" value="1"/>
</dbReference>
<dbReference type="InterPro" id="IPR008250">
    <property type="entry name" value="ATPase_P-typ_transduc_dom_A_sf"/>
</dbReference>
<dbReference type="InterPro" id="IPR023298">
    <property type="entry name" value="ATPase_P-typ_TM_dom_sf"/>
</dbReference>
<proteinExistence type="inferred from homology"/>
<feature type="compositionally biased region" description="Low complexity" evidence="17">
    <location>
        <begin position="258"/>
        <end position="272"/>
    </location>
</feature>
<evidence type="ECO:0000256" key="6">
    <source>
        <dbReference type="ARBA" id="ARBA00022723"/>
    </source>
</evidence>
<dbReference type="PRINTS" id="PR00119">
    <property type="entry name" value="CATATPASE"/>
</dbReference>
<evidence type="ECO:0000256" key="3">
    <source>
        <dbReference type="ARBA" id="ARBA00008109"/>
    </source>
</evidence>
<evidence type="ECO:0000256" key="1">
    <source>
        <dbReference type="ARBA" id="ARBA00001946"/>
    </source>
</evidence>
<dbReference type="PANTHER" id="PTHR24092:SF50">
    <property type="entry name" value="PHOSPHOLIPID-TRANSPORTING ATPASE IIB-RELATED"/>
    <property type="match status" value="1"/>
</dbReference>
<dbReference type="EC" id="7.6.2.1" evidence="16"/>
<dbReference type="InterPro" id="IPR018303">
    <property type="entry name" value="ATPase_P-typ_P_site"/>
</dbReference>
<comment type="catalytic activity">
    <reaction evidence="15 16">
        <text>ATP + H2O + phospholipidSide 1 = ADP + phosphate + phospholipidSide 2.</text>
        <dbReference type="EC" id="7.6.2.1"/>
    </reaction>
</comment>
<evidence type="ECO:0000256" key="17">
    <source>
        <dbReference type="SAM" id="MobiDB-lite"/>
    </source>
</evidence>
<dbReference type="Proteomes" id="UP001652580">
    <property type="component" value="Chromosome 13"/>
</dbReference>
<evidence type="ECO:0000256" key="7">
    <source>
        <dbReference type="ARBA" id="ARBA00022741"/>
    </source>
</evidence>
<dbReference type="SUPFAM" id="SSF56784">
    <property type="entry name" value="HAD-like"/>
    <property type="match status" value="1"/>
</dbReference>
<evidence type="ECO:0000256" key="14">
    <source>
        <dbReference type="ARBA" id="ARBA00023136"/>
    </source>
</evidence>
<keyword evidence="11 16" id="KW-1133">Transmembrane helix</keyword>
<feature type="transmembrane region" description="Helical" evidence="16">
    <location>
        <begin position="763"/>
        <end position="783"/>
    </location>
</feature>
<dbReference type="RefSeq" id="XP_057382439.1">
    <property type="nucleotide sequence ID" value="XM_057526456.1"/>
</dbReference>
<keyword evidence="10 16" id="KW-1278">Translocase</keyword>
<feature type="region of interest" description="Disordered" evidence="17">
    <location>
        <begin position="258"/>
        <end position="287"/>
    </location>
</feature>
<dbReference type="SFLD" id="SFLDS00003">
    <property type="entry name" value="Haloacid_Dehalogenase"/>
    <property type="match status" value="1"/>
</dbReference>
<sequence length="886" mass="98608">MVFLRTSEKAGSCFIRTDQLDGETDWKLRVAVSCTQRLPALGDLFSINAYVYAQKPQLDIHSFEGTFTREDSDPPIHESLSIENTLWASTVVASGTVIGVVIYTGKETRSVMNTSNPKNKVGLLDLELNQLTKALFLALVALSVVMVTLQGFSGPWYRSLFRFLLLFSYIIPISLRVNLDMGKAAYGWMIMKDENIPGTVVRTSTIPEELGRLVYLLTDKTGTLTRNEMVFKRLHLGTVSYGTDTMDEIQNHLVNSYSQTQAQASGNNASSAPPRKAQSSAPKVRKSVSSRVHEAVKAVALCHNVTPVYEARGAAGETEFAEADQDFSDDNRTYQASSPDEVALVQWTESVGLTLVNRDLTSMQLRTPSGQILTYCILQTFPFTSESKRMGVIVRDESTAEITFYMKGADVAMSTVVQYNDWLEEECGNMAREGLRTLVVAKRALTEEQYQDFESRYNQAKLSIHDRTLKVAAVVESLEREMELLCLTGVEDQLQADVRPTLEMLRNAGIKIWMLTGDKLETATCIAKSSHLVSRTQDTHVFRPVTSRGEAHLELNAFRRKHDCALVISGDSLEVCLKYYEHEFVELACQCPAVVCCRCAPTQKAHIVKLLQQHTGRRTCAIGDGGNDVSMIQAADCGIGIEGKEGRQASLAADFSVPQFKHIGRLLMVHGRSSYKRSAALSQFVMHRGLVISTMQAVFSSVFYFASVPLYQGFLMVGYATVYTMFPVFSLVLDQDVKPEMAMLYPELYKDLTKGRSLSCKTFLVWVLISIYQGGILMSGALVLFESEFVHVVAISFTALVLTELLMVALTVRTWHWLMAVAELLSLGCYVASLAFLNKYFDLAFITTVTFVWKVSAITVVSCLPLYVLKYLKRKLSPPSYSKLSS</sequence>
<dbReference type="SFLD" id="SFLDF00027">
    <property type="entry name" value="p-type_atpase"/>
    <property type="match status" value="1"/>
</dbReference>
<evidence type="ECO:0000256" key="8">
    <source>
        <dbReference type="ARBA" id="ARBA00022840"/>
    </source>
</evidence>
<dbReference type="NCBIfam" id="TIGR01652">
    <property type="entry name" value="ATPase-Plipid"/>
    <property type="match status" value="1"/>
</dbReference>
<dbReference type="PROSITE" id="PS00154">
    <property type="entry name" value="ATPASE_E1_E2"/>
    <property type="match status" value="1"/>
</dbReference>
<dbReference type="NCBIfam" id="TIGR01494">
    <property type="entry name" value="ATPase_P-type"/>
    <property type="match status" value="3"/>
</dbReference>
<evidence type="ECO:0000256" key="15">
    <source>
        <dbReference type="ARBA" id="ARBA00034036"/>
    </source>
</evidence>
<evidence type="ECO:0000256" key="13">
    <source>
        <dbReference type="ARBA" id="ARBA00023055"/>
    </source>
</evidence>
<keyword evidence="8 16" id="KW-0067">ATP-binding</keyword>
<dbReference type="InterPro" id="IPR036412">
    <property type="entry name" value="HAD-like_sf"/>
</dbReference>
<comment type="subcellular location">
    <subcellularLocation>
        <location evidence="2">Golgi apparatus</location>
        <location evidence="2">trans-Golgi network membrane</location>
        <topology evidence="2">Multi-pass membrane protein</topology>
    </subcellularLocation>
    <subcellularLocation>
        <location evidence="16">Membrane</location>
        <topology evidence="16">Multi-pass membrane protein</topology>
    </subcellularLocation>
</comment>
<keyword evidence="6" id="KW-0479">Metal-binding</keyword>
<keyword evidence="5 16" id="KW-0812">Transmembrane</keyword>
<evidence type="ECO:0000256" key="10">
    <source>
        <dbReference type="ARBA" id="ARBA00022967"/>
    </source>
</evidence>
<dbReference type="Gene3D" id="1.20.1110.10">
    <property type="entry name" value="Calcium-transporting ATPase, transmembrane domain"/>
    <property type="match status" value="1"/>
</dbReference>
<evidence type="ECO:0000256" key="2">
    <source>
        <dbReference type="ARBA" id="ARBA00004166"/>
    </source>
</evidence>
<accession>A0ABM3RY07</accession>
<keyword evidence="13" id="KW-0445">Lipid transport</keyword>
<dbReference type="SUPFAM" id="SSF81653">
    <property type="entry name" value="Calcium ATPase, transduction domain A"/>
    <property type="match status" value="1"/>
</dbReference>
<keyword evidence="7 16" id="KW-0547">Nucleotide-binding</keyword>
<dbReference type="GeneID" id="103020087"/>